<evidence type="ECO:0000256" key="5">
    <source>
        <dbReference type="ARBA" id="ARBA00022727"/>
    </source>
</evidence>
<dbReference type="EMBL" id="NGJY01000001">
    <property type="protein sequence ID" value="RSU05215.1"/>
    <property type="molecule type" value="Genomic_DNA"/>
</dbReference>
<keyword evidence="5 11" id="KW-0545">Nucleotide biosynthesis</keyword>
<dbReference type="PANTHER" id="PTHR10344">
    <property type="entry name" value="THYMIDYLATE KINASE"/>
    <property type="match status" value="1"/>
</dbReference>
<dbReference type="InterPro" id="IPR027417">
    <property type="entry name" value="P-loop_NTPase"/>
</dbReference>
<evidence type="ECO:0000256" key="2">
    <source>
        <dbReference type="ARBA" id="ARBA00012980"/>
    </source>
</evidence>
<dbReference type="InterPro" id="IPR018094">
    <property type="entry name" value="Thymidylate_kinase"/>
</dbReference>
<organism evidence="13 14">
    <name type="scientific">Vagococcus fessus</name>
    <dbReference type="NCBI Taxonomy" id="120370"/>
    <lineage>
        <taxon>Bacteria</taxon>
        <taxon>Bacillati</taxon>
        <taxon>Bacillota</taxon>
        <taxon>Bacilli</taxon>
        <taxon>Lactobacillales</taxon>
        <taxon>Enterococcaceae</taxon>
        <taxon>Vagococcus</taxon>
    </lineage>
</organism>
<dbReference type="EC" id="2.7.4.9" evidence="2 11"/>
<dbReference type="InterPro" id="IPR039430">
    <property type="entry name" value="Thymidylate_kin-like_dom"/>
</dbReference>
<dbReference type="Gene3D" id="3.40.50.300">
    <property type="entry name" value="P-loop containing nucleotide triphosphate hydrolases"/>
    <property type="match status" value="1"/>
</dbReference>
<dbReference type="HAMAP" id="MF_00165">
    <property type="entry name" value="Thymidylate_kinase"/>
    <property type="match status" value="1"/>
</dbReference>
<evidence type="ECO:0000256" key="6">
    <source>
        <dbReference type="ARBA" id="ARBA00022741"/>
    </source>
</evidence>
<dbReference type="GO" id="GO:0005829">
    <property type="term" value="C:cytosol"/>
    <property type="evidence" value="ECO:0007669"/>
    <property type="project" value="TreeGrafter"/>
</dbReference>
<proteinExistence type="inferred from homology"/>
<dbReference type="AlphaFoldDB" id="A0A430ADC1"/>
<keyword evidence="8 11" id="KW-0067">ATP-binding</keyword>
<comment type="function">
    <text evidence="10 11">Phosphorylation of dTMP to form dTDP in both de novo and salvage pathways of dTTP synthesis.</text>
</comment>
<dbReference type="RefSeq" id="WP_126831103.1">
    <property type="nucleotide sequence ID" value="NZ_CBCRYB010000003.1"/>
</dbReference>
<protein>
    <recommendedName>
        <fullName evidence="3 11">Thymidylate kinase</fullName>
        <ecNumber evidence="2 11">2.7.4.9</ecNumber>
    </recommendedName>
    <alternativeName>
        <fullName evidence="11">dTMP kinase</fullName>
    </alternativeName>
</protein>
<dbReference type="GO" id="GO:0004798">
    <property type="term" value="F:dTMP kinase activity"/>
    <property type="evidence" value="ECO:0007669"/>
    <property type="project" value="UniProtKB-UniRule"/>
</dbReference>
<dbReference type="GO" id="GO:0005524">
    <property type="term" value="F:ATP binding"/>
    <property type="evidence" value="ECO:0007669"/>
    <property type="project" value="UniProtKB-UniRule"/>
</dbReference>
<evidence type="ECO:0000256" key="11">
    <source>
        <dbReference type="HAMAP-Rule" id="MF_00165"/>
    </source>
</evidence>
<keyword evidence="4 11" id="KW-0808">Transferase</keyword>
<evidence type="ECO:0000256" key="7">
    <source>
        <dbReference type="ARBA" id="ARBA00022777"/>
    </source>
</evidence>
<dbReference type="PROSITE" id="PS01331">
    <property type="entry name" value="THYMIDYLATE_KINASE"/>
    <property type="match status" value="1"/>
</dbReference>
<dbReference type="GO" id="GO:0006233">
    <property type="term" value="P:dTDP biosynthetic process"/>
    <property type="evidence" value="ECO:0007669"/>
    <property type="project" value="InterPro"/>
</dbReference>
<dbReference type="CDD" id="cd01672">
    <property type="entry name" value="TMPK"/>
    <property type="match status" value="1"/>
</dbReference>
<gene>
    <name evidence="11" type="primary">tmk</name>
    <name evidence="13" type="ORF">CBF31_04140</name>
</gene>
<dbReference type="FunFam" id="3.40.50.300:FF:000225">
    <property type="entry name" value="Thymidylate kinase"/>
    <property type="match status" value="1"/>
</dbReference>
<feature type="domain" description="Thymidylate kinase-like" evidence="12">
    <location>
        <begin position="9"/>
        <end position="200"/>
    </location>
</feature>
<comment type="caution">
    <text evidence="13">The sequence shown here is derived from an EMBL/GenBank/DDBJ whole genome shotgun (WGS) entry which is preliminary data.</text>
</comment>
<keyword evidence="7 11" id="KW-0418">Kinase</keyword>
<evidence type="ECO:0000256" key="8">
    <source>
        <dbReference type="ARBA" id="ARBA00022840"/>
    </source>
</evidence>
<dbReference type="SUPFAM" id="SSF52540">
    <property type="entry name" value="P-loop containing nucleoside triphosphate hydrolases"/>
    <property type="match status" value="1"/>
</dbReference>
<dbReference type="Proteomes" id="UP000287101">
    <property type="component" value="Unassembled WGS sequence"/>
</dbReference>
<comment type="similarity">
    <text evidence="1 11">Belongs to the thymidylate kinase family.</text>
</comment>
<dbReference type="NCBIfam" id="TIGR00041">
    <property type="entry name" value="DTMP_kinase"/>
    <property type="match status" value="1"/>
</dbReference>
<accession>A0A430ADC1</accession>
<keyword evidence="14" id="KW-1185">Reference proteome</keyword>
<dbReference type="GO" id="GO:0006235">
    <property type="term" value="P:dTTP biosynthetic process"/>
    <property type="evidence" value="ECO:0007669"/>
    <property type="project" value="UniProtKB-UniRule"/>
</dbReference>
<evidence type="ECO:0000256" key="4">
    <source>
        <dbReference type="ARBA" id="ARBA00022679"/>
    </source>
</evidence>
<dbReference type="InterPro" id="IPR018095">
    <property type="entry name" value="Thymidylate_kin_CS"/>
</dbReference>
<dbReference type="GO" id="GO:0006227">
    <property type="term" value="P:dUDP biosynthetic process"/>
    <property type="evidence" value="ECO:0007669"/>
    <property type="project" value="TreeGrafter"/>
</dbReference>
<evidence type="ECO:0000259" key="12">
    <source>
        <dbReference type="Pfam" id="PF02223"/>
    </source>
</evidence>
<evidence type="ECO:0000256" key="3">
    <source>
        <dbReference type="ARBA" id="ARBA00017144"/>
    </source>
</evidence>
<dbReference type="Pfam" id="PF02223">
    <property type="entry name" value="Thymidylate_kin"/>
    <property type="match status" value="1"/>
</dbReference>
<evidence type="ECO:0000313" key="13">
    <source>
        <dbReference type="EMBL" id="RSU05215.1"/>
    </source>
</evidence>
<dbReference type="PANTHER" id="PTHR10344:SF4">
    <property type="entry name" value="UMP-CMP KINASE 2, MITOCHONDRIAL"/>
    <property type="match status" value="1"/>
</dbReference>
<evidence type="ECO:0000256" key="10">
    <source>
        <dbReference type="ARBA" id="ARBA00057735"/>
    </source>
</evidence>
<evidence type="ECO:0000256" key="9">
    <source>
        <dbReference type="ARBA" id="ARBA00048743"/>
    </source>
</evidence>
<comment type="catalytic activity">
    <reaction evidence="9 11">
        <text>dTMP + ATP = dTDP + ADP</text>
        <dbReference type="Rhea" id="RHEA:13517"/>
        <dbReference type="ChEBI" id="CHEBI:30616"/>
        <dbReference type="ChEBI" id="CHEBI:58369"/>
        <dbReference type="ChEBI" id="CHEBI:63528"/>
        <dbReference type="ChEBI" id="CHEBI:456216"/>
        <dbReference type="EC" id="2.7.4.9"/>
    </reaction>
</comment>
<evidence type="ECO:0000313" key="14">
    <source>
        <dbReference type="Proteomes" id="UP000287101"/>
    </source>
</evidence>
<keyword evidence="6 11" id="KW-0547">Nucleotide-binding</keyword>
<feature type="binding site" evidence="11">
    <location>
        <begin position="11"/>
        <end position="18"/>
    </location>
    <ligand>
        <name>ATP</name>
        <dbReference type="ChEBI" id="CHEBI:30616"/>
    </ligand>
</feature>
<name>A0A430ADC1_9ENTE</name>
<reference evidence="13 14" key="1">
    <citation type="submission" date="2017-05" db="EMBL/GenBank/DDBJ databases">
        <title>Vagococcus spp. assemblies.</title>
        <authorList>
            <person name="Gulvik C.A."/>
        </authorList>
    </citation>
    <scope>NUCLEOTIDE SEQUENCE [LARGE SCALE GENOMIC DNA]</scope>
    <source>
        <strain evidence="13 14">CCUG 41755</strain>
    </source>
</reference>
<evidence type="ECO:0000256" key="1">
    <source>
        <dbReference type="ARBA" id="ARBA00009776"/>
    </source>
</evidence>
<dbReference type="OrthoDB" id="9774907at2"/>
<sequence length="215" mass="23988">MDRGIFITVEGPDGAGKTSLIQALAPMIEKATQHELVLTREPGGIPIAEKIRTIILDPKHTEMDERTEALLYAAARRQHLVEKVIPALDRKAIVLCDRFVDSSLAYQGAGREIGMAEIASINEFACDGLRPDVTLYIDVESELGLERIAKGRKTTEVDRLDNEALDFHKKVRTGYLELVKANPDRILTIDGSVSIEEVANTCFNRLKERFPEFIN</sequence>